<evidence type="ECO:0000256" key="1">
    <source>
        <dbReference type="SAM" id="Phobius"/>
    </source>
</evidence>
<proteinExistence type="predicted"/>
<feature type="non-terminal residue" evidence="2">
    <location>
        <position position="1"/>
    </location>
</feature>
<name>A0ABS8WLS0_DATST</name>
<feature type="transmembrane region" description="Helical" evidence="1">
    <location>
        <begin position="118"/>
        <end position="139"/>
    </location>
</feature>
<protein>
    <submittedName>
        <fullName evidence="2">Uncharacterized protein</fullName>
    </submittedName>
</protein>
<feature type="non-terminal residue" evidence="2">
    <location>
        <position position="284"/>
    </location>
</feature>
<keyword evidence="1" id="KW-1133">Transmembrane helix</keyword>
<dbReference type="EMBL" id="JACEIK010007977">
    <property type="protein sequence ID" value="MCE3050891.1"/>
    <property type="molecule type" value="Genomic_DNA"/>
</dbReference>
<reference evidence="2 3" key="1">
    <citation type="journal article" date="2021" name="BMC Genomics">
        <title>Datura genome reveals duplications of psychoactive alkaloid biosynthetic genes and high mutation rate following tissue culture.</title>
        <authorList>
            <person name="Rajewski A."/>
            <person name="Carter-House D."/>
            <person name="Stajich J."/>
            <person name="Litt A."/>
        </authorList>
    </citation>
    <scope>NUCLEOTIDE SEQUENCE [LARGE SCALE GENOMIC DNA]</scope>
    <source>
        <strain evidence="2">AR-01</strain>
    </source>
</reference>
<sequence>AHGRSHTAISGAEVYVSISYAKFKGLVPIEISLGLIATPYEERGVAPKVPAHCSLDRTFNIALGLIFLQTGPLRYKAIMPTNPMSPRGEFTALEGLVDTSTTRDRKTFFGLLNTIRGILALAAIKWLLFSLKILTWYASSRKRFTLRPRQAKQAQELGLKVLGAHLDLQQLEILIILRVAPLDLQQGGNSRIPTGTEIGALVRHEAADAESAPMLLAFHTEVSTVNDISPSVNYMTLTVNYILVEIGFPPVFLKILRFSRPTLSTAQTSIPFVLRPPYPSARWQ</sequence>
<evidence type="ECO:0000313" key="3">
    <source>
        <dbReference type="Proteomes" id="UP000823775"/>
    </source>
</evidence>
<comment type="caution">
    <text evidence="2">The sequence shown here is derived from an EMBL/GenBank/DDBJ whole genome shotgun (WGS) entry which is preliminary data.</text>
</comment>
<keyword evidence="3" id="KW-1185">Reference proteome</keyword>
<dbReference type="Proteomes" id="UP000823775">
    <property type="component" value="Unassembled WGS sequence"/>
</dbReference>
<organism evidence="2 3">
    <name type="scientific">Datura stramonium</name>
    <name type="common">Jimsonweed</name>
    <name type="synonym">Common thornapple</name>
    <dbReference type="NCBI Taxonomy" id="4076"/>
    <lineage>
        <taxon>Eukaryota</taxon>
        <taxon>Viridiplantae</taxon>
        <taxon>Streptophyta</taxon>
        <taxon>Embryophyta</taxon>
        <taxon>Tracheophyta</taxon>
        <taxon>Spermatophyta</taxon>
        <taxon>Magnoliopsida</taxon>
        <taxon>eudicotyledons</taxon>
        <taxon>Gunneridae</taxon>
        <taxon>Pentapetalae</taxon>
        <taxon>asterids</taxon>
        <taxon>lamiids</taxon>
        <taxon>Solanales</taxon>
        <taxon>Solanaceae</taxon>
        <taxon>Solanoideae</taxon>
        <taxon>Datureae</taxon>
        <taxon>Datura</taxon>
    </lineage>
</organism>
<keyword evidence="1" id="KW-0472">Membrane</keyword>
<keyword evidence="1" id="KW-0812">Transmembrane</keyword>
<gene>
    <name evidence="2" type="ORF">HAX54_048358</name>
</gene>
<accession>A0ABS8WLS0</accession>
<evidence type="ECO:0000313" key="2">
    <source>
        <dbReference type="EMBL" id="MCE3050891.1"/>
    </source>
</evidence>